<organism evidence="1 2">
    <name type="scientific">Algibacter lectus</name>
    <dbReference type="NCBI Taxonomy" id="221126"/>
    <lineage>
        <taxon>Bacteria</taxon>
        <taxon>Pseudomonadati</taxon>
        <taxon>Bacteroidota</taxon>
        <taxon>Flavobacteriia</taxon>
        <taxon>Flavobacteriales</taxon>
        <taxon>Flavobacteriaceae</taxon>
        <taxon>Algibacter</taxon>
    </lineage>
</organism>
<protein>
    <submittedName>
        <fullName evidence="1">Uncharacterized protein</fullName>
    </submittedName>
</protein>
<proteinExistence type="predicted"/>
<accession>A0A090WUZ8</accession>
<evidence type="ECO:0000313" key="2">
    <source>
        <dbReference type="Proteomes" id="UP000029643"/>
    </source>
</evidence>
<dbReference type="SUPFAM" id="SSF56784">
    <property type="entry name" value="HAD-like"/>
    <property type="match status" value="1"/>
</dbReference>
<dbReference type="InterPro" id="IPR023214">
    <property type="entry name" value="HAD_sf"/>
</dbReference>
<dbReference type="InterPro" id="IPR036412">
    <property type="entry name" value="HAD-like_sf"/>
</dbReference>
<dbReference type="Proteomes" id="UP000029643">
    <property type="component" value="Unassembled WGS sequence"/>
</dbReference>
<gene>
    <name evidence="1" type="ORF">JCM19274_4314</name>
</gene>
<name>A0A090WUZ8_9FLAO</name>
<dbReference type="EMBL" id="BBNU01000005">
    <property type="protein sequence ID" value="GAL79229.1"/>
    <property type="molecule type" value="Genomic_DNA"/>
</dbReference>
<dbReference type="Gene3D" id="3.40.50.1000">
    <property type="entry name" value="HAD superfamily/HAD-like"/>
    <property type="match status" value="1"/>
</dbReference>
<comment type="caution">
    <text evidence="1">The sequence shown here is derived from an EMBL/GenBank/DDBJ whole genome shotgun (WGS) entry which is preliminary data.</text>
</comment>
<reference evidence="1 2" key="1">
    <citation type="journal article" date="2014" name="Genome Announc.">
        <title>Draft Genome Sequences of Marine Flavobacterium Algibacter lectus Strains SS8 and NR4.</title>
        <authorList>
            <person name="Takatani N."/>
            <person name="Nakanishi M."/>
            <person name="Meirelles P."/>
            <person name="Mino S."/>
            <person name="Suda W."/>
            <person name="Oshima K."/>
            <person name="Hattori M."/>
            <person name="Ohkuma M."/>
            <person name="Hosokawa M."/>
            <person name="Miyashita K."/>
            <person name="Thompson F.L."/>
            <person name="Niwa A."/>
            <person name="Sawabe T."/>
            <person name="Sawabe T."/>
        </authorList>
    </citation>
    <scope>NUCLEOTIDE SEQUENCE [LARGE SCALE GENOMIC DNA]</scope>
    <source>
        <strain evidence="2">JCM19274</strain>
    </source>
</reference>
<dbReference type="AlphaFoldDB" id="A0A090WUZ8"/>
<evidence type="ECO:0000313" key="1">
    <source>
        <dbReference type="EMBL" id="GAL79229.1"/>
    </source>
</evidence>
<sequence>MGSRNYGGFKPEECVVIEDSISGVRAAKAGGFDVFGYVAHDYNNQLKDEATQTFDSMDKLLSMI</sequence>